<reference evidence="1" key="1">
    <citation type="submission" date="2021-03" db="EMBL/GenBank/DDBJ databases">
        <title>Comparative genomics and phylogenomic investigation of the class Geoglossomycetes provide insights into ecological specialization and systematics.</title>
        <authorList>
            <person name="Melie T."/>
            <person name="Pirro S."/>
            <person name="Miller A.N."/>
            <person name="Quandt A."/>
        </authorList>
    </citation>
    <scope>NUCLEOTIDE SEQUENCE</scope>
    <source>
        <strain evidence="1">GBOQ0MN5Z8</strain>
    </source>
</reference>
<gene>
    <name evidence="1" type="ORF">FGG08_007019</name>
</gene>
<keyword evidence="2" id="KW-1185">Reference proteome</keyword>
<protein>
    <submittedName>
        <fullName evidence="1">Uncharacterized protein</fullName>
    </submittedName>
</protein>
<evidence type="ECO:0000313" key="2">
    <source>
        <dbReference type="Proteomes" id="UP000698800"/>
    </source>
</evidence>
<proteinExistence type="predicted"/>
<accession>A0A9P8I045</accession>
<comment type="caution">
    <text evidence="1">The sequence shown here is derived from an EMBL/GenBank/DDBJ whole genome shotgun (WGS) entry which is preliminary data.</text>
</comment>
<dbReference type="EMBL" id="JAGHQL010000237">
    <property type="protein sequence ID" value="KAH0536070.1"/>
    <property type="molecule type" value="Genomic_DNA"/>
</dbReference>
<dbReference type="Proteomes" id="UP000698800">
    <property type="component" value="Unassembled WGS sequence"/>
</dbReference>
<organism evidence="1 2">
    <name type="scientific">Glutinoglossum americanum</name>
    <dbReference type="NCBI Taxonomy" id="1670608"/>
    <lineage>
        <taxon>Eukaryota</taxon>
        <taxon>Fungi</taxon>
        <taxon>Dikarya</taxon>
        <taxon>Ascomycota</taxon>
        <taxon>Pezizomycotina</taxon>
        <taxon>Geoglossomycetes</taxon>
        <taxon>Geoglossales</taxon>
        <taxon>Geoglossaceae</taxon>
        <taxon>Glutinoglossum</taxon>
    </lineage>
</organism>
<sequence length="250" mass="27045">MARQSNIFTSEGKVGQASFYKSRKKGYLVRQKGGVSAARMASDPAFANTRRNAAEFGRAGNANKLLRTAFGPLLTNNRSGGAVQRLSRHFMEIVQADTTSNFGDRTVLHPNVAVLEGFEFNADALLSTIMTAPFTSIIDRVTGHLTVTMASYLPQLTIRAPQSATHYKIVIGAAEIDFVNGVTVKTDQQYSAVLPVDTNPTAALNLQATVTPASTLPLFFVLGIQFFIMVNNHLNPVQNSNALQLVKLSV</sequence>
<evidence type="ECO:0000313" key="1">
    <source>
        <dbReference type="EMBL" id="KAH0536070.1"/>
    </source>
</evidence>
<dbReference type="AlphaFoldDB" id="A0A9P8I045"/>
<name>A0A9P8I045_9PEZI</name>